<dbReference type="Proteomes" id="UP000192448">
    <property type="component" value="Unassembled WGS sequence"/>
</dbReference>
<dbReference type="PROSITE" id="PS51987">
    <property type="entry name" value="GS_CATALYTIC"/>
    <property type="match status" value="1"/>
</dbReference>
<protein>
    <submittedName>
        <fullName evidence="6">Glutamate--ammonia ligase</fullName>
    </submittedName>
</protein>
<evidence type="ECO:0000256" key="3">
    <source>
        <dbReference type="PROSITE-ProRule" id="PRU01331"/>
    </source>
</evidence>
<gene>
    <name evidence="6" type="ORF">BST13_01930</name>
</gene>
<dbReference type="STRING" id="1927124.BST13_01930"/>
<dbReference type="Gene3D" id="3.30.590.10">
    <property type="entry name" value="Glutamine synthetase/guanido kinase, catalytic domain"/>
    <property type="match status" value="1"/>
</dbReference>
<keyword evidence="7" id="KW-1185">Reference proteome</keyword>
<dbReference type="InterPro" id="IPR014746">
    <property type="entry name" value="Gln_synth/guanido_kin_cat_dom"/>
</dbReference>
<evidence type="ECO:0000313" key="7">
    <source>
        <dbReference type="Proteomes" id="UP000192448"/>
    </source>
</evidence>
<proteinExistence type="inferred from homology"/>
<accession>A0A1X0B9T7</accession>
<evidence type="ECO:0000256" key="4">
    <source>
        <dbReference type="RuleBase" id="RU000384"/>
    </source>
</evidence>
<dbReference type="AlphaFoldDB" id="A0A1X0B9T7"/>
<comment type="similarity">
    <text evidence="1 3 4">Belongs to the glutamine synthetase family.</text>
</comment>
<evidence type="ECO:0000313" key="6">
    <source>
        <dbReference type="EMBL" id="ORA39073.1"/>
    </source>
</evidence>
<dbReference type="EMBL" id="MVHF01000002">
    <property type="protein sequence ID" value="ORA39073.1"/>
    <property type="molecule type" value="Genomic_DNA"/>
</dbReference>
<evidence type="ECO:0000259" key="5">
    <source>
        <dbReference type="PROSITE" id="PS51987"/>
    </source>
</evidence>
<evidence type="ECO:0000256" key="2">
    <source>
        <dbReference type="ARBA" id="ARBA00022598"/>
    </source>
</evidence>
<dbReference type="PANTHER" id="PTHR43785:SF12">
    <property type="entry name" value="TYPE-1 GLUTAMINE SYNTHETASE 2"/>
    <property type="match status" value="1"/>
</dbReference>
<dbReference type="InterPro" id="IPR008146">
    <property type="entry name" value="Gln_synth_cat_dom"/>
</dbReference>
<evidence type="ECO:0000256" key="1">
    <source>
        <dbReference type="ARBA" id="ARBA00009897"/>
    </source>
</evidence>
<keyword evidence="2 6" id="KW-0436">Ligase</keyword>
<dbReference type="SUPFAM" id="SSF54368">
    <property type="entry name" value="Glutamine synthetase, N-terminal domain"/>
    <property type="match status" value="1"/>
</dbReference>
<feature type="domain" description="GS catalytic" evidence="5">
    <location>
        <begin position="120"/>
        <end position="436"/>
    </location>
</feature>
<dbReference type="RefSeq" id="WP_083160106.1">
    <property type="nucleotide sequence ID" value="NZ_MVHF01000002.1"/>
</dbReference>
<dbReference type="GO" id="GO:0006542">
    <property type="term" value="P:glutamine biosynthetic process"/>
    <property type="evidence" value="ECO:0007669"/>
    <property type="project" value="InterPro"/>
</dbReference>
<dbReference type="OrthoDB" id="9807095at2"/>
<reference evidence="6 7" key="1">
    <citation type="submission" date="2017-02" db="EMBL/GenBank/DDBJ databases">
        <title>The new phylogeny of genus Mycobacterium.</title>
        <authorList>
            <person name="Tortoli E."/>
            <person name="Trovato A."/>
            <person name="Cirillo D.M."/>
        </authorList>
    </citation>
    <scope>NUCLEOTIDE SEQUENCE [LARGE SCALE GENOMIC DNA]</scope>
    <source>
        <strain evidence="6 7">RW6</strain>
    </source>
</reference>
<dbReference type="SMART" id="SM01230">
    <property type="entry name" value="Gln-synt_C"/>
    <property type="match status" value="1"/>
</dbReference>
<dbReference type="InterPro" id="IPR036651">
    <property type="entry name" value="Gln_synt_N_sf"/>
</dbReference>
<organism evidence="6 7">
    <name type="scientific">Mycobacterium aquaticum</name>
    <dbReference type="NCBI Taxonomy" id="1927124"/>
    <lineage>
        <taxon>Bacteria</taxon>
        <taxon>Bacillati</taxon>
        <taxon>Actinomycetota</taxon>
        <taxon>Actinomycetes</taxon>
        <taxon>Mycobacteriales</taxon>
        <taxon>Mycobacteriaceae</taxon>
        <taxon>Mycobacterium</taxon>
    </lineage>
</organism>
<dbReference type="GO" id="GO:0004356">
    <property type="term" value="F:glutamine synthetase activity"/>
    <property type="evidence" value="ECO:0007669"/>
    <property type="project" value="InterPro"/>
</dbReference>
<dbReference type="Pfam" id="PF00120">
    <property type="entry name" value="Gln-synt_C"/>
    <property type="match status" value="1"/>
</dbReference>
<comment type="caution">
    <text evidence="6">The sequence shown here is derived from an EMBL/GenBank/DDBJ whole genome shotgun (WGS) entry which is preliminary data.</text>
</comment>
<sequence length="436" mass="47318">MYAESVTADVVNGLPADAHSVVPLFPDIQGNLRGKLVEPRVISTAEALNEGIPTTDLLLAVDPLDEPITTLATMGLRGGAKDLLLRPDLTTLRPMPWFPAAYLLLGDLYETGGAPCAVSPRQVLRNALGALSSHGLQMKAAFEFEFRLFREGTWEPATAGLSYSPLTLSHVTEFIGTLRRYADDLRLGLSVVHSEGAPGLIEVNVDPQDGLAAADTAALLRLAATEAARRHGLCANFMAKPVAHEEGSSAHVHFSMWDEGGENALGSAARNPDDEFYRRAAWGMLAHLPALSLIYNPTINSYKRLVPGFFAPVSAACGPDDRSFALRALLKTPTSSRFELRRPGADCNPYLTLAAVAASVHLGLVDQSVPDRRHIDRHDGALPASLGAAIVEFGRRDGRLDTVLSAEFCAHYLQTREWELHAWQNAVSEWERQRYA</sequence>
<name>A0A1X0B9T7_9MYCO</name>
<dbReference type="Gene3D" id="3.10.20.70">
    <property type="entry name" value="Glutamine synthetase, N-terminal domain"/>
    <property type="match status" value="1"/>
</dbReference>
<dbReference type="SUPFAM" id="SSF55931">
    <property type="entry name" value="Glutamine synthetase/guanido kinase"/>
    <property type="match status" value="1"/>
</dbReference>
<dbReference type="PANTHER" id="PTHR43785">
    <property type="entry name" value="GAMMA-GLUTAMYLPUTRESCINE SYNTHETASE"/>
    <property type="match status" value="1"/>
</dbReference>